<comment type="caution">
    <text evidence="2">The sequence shown here is derived from an EMBL/GenBank/DDBJ whole genome shotgun (WGS) entry which is preliminary data.</text>
</comment>
<keyword evidence="1" id="KW-0472">Membrane</keyword>
<reference evidence="2 3" key="1">
    <citation type="submission" date="2018-02" db="EMBL/GenBank/DDBJ databases">
        <authorList>
            <person name="Cohen D.B."/>
            <person name="Kent A.D."/>
        </authorList>
    </citation>
    <scope>NUCLEOTIDE SEQUENCE [LARGE SCALE GENOMIC DNA]</scope>
    <source>
        <strain evidence="2 3">CCAP 1448/3</strain>
    </source>
</reference>
<organism evidence="2 3">
    <name type="scientific">Merismopedia glauca CCAP 1448/3</name>
    <dbReference type="NCBI Taxonomy" id="1296344"/>
    <lineage>
        <taxon>Bacteria</taxon>
        <taxon>Bacillati</taxon>
        <taxon>Cyanobacteriota</taxon>
        <taxon>Cyanophyceae</taxon>
        <taxon>Synechococcales</taxon>
        <taxon>Merismopediaceae</taxon>
        <taxon>Merismopedia</taxon>
    </lineage>
</organism>
<keyword evidence="3" id="KW-1185">Reference proteome</keyword>
<keyword evidence="1" id="KW-0812">Transmembrane</keyword>
<dbReference type="PANTHER" id="PTHR36383:SF1">
    <property type="entry name" value="PROTEIN, PUTATIVE-RELATED"/>
    <property type="match status" value="1"/>
</dbReference>
<evidence type="ECO:0000313" key="2">
    <source>
        <dbReference type="EMBL" id="PSB02948.1"/>
    </source>
</evidence>
<accession>A0A2T1C451</accession>
<protein>
    <submittedName>
        <fullName evidence="2">Uncharacterized protein</fullName>
    </submittedName>
</protein>
<name>A0A2T1C451_9CYAN</name>
<feature type="transmembrane region" description="Helical" evidence="1">
    <location>
        <begin position="113"/>
        <end position="139"/>
    </location>
</feature>
<dbReference type="PANTHER" id="PTHR36383">
    <property type="entry name" value="OS09G0529350 PROTEIN"/>
    <property type="match status" value="1"/>
</dbReference>
<dbReference type="AlphaFoldDB" id="A0A2T1C451"/>
<keyword evidence="1" id="KW-1133">Transmembrane helix</keyword>
<evidence type="ECO:0000313" key="3">
    <source>
        <dbReference type="Proteomes" id="UP000238762"/>
    </source>
</evidence>
<proteinExistence type="predicted"/>
<reference evidence="2 3" key="2">
    <citation type="submission" date="2018-03" db="EMBL/GenBank/DDBJ databases">
        <title>The ancient ancestry and fast evolution of plastids.</title>
        <authorList>
            <person name="Moore K.R."/>
            <person name="Magnabosco C."/>
            <person name="Momper L."/>
            <person name="Gold D.A."/>
            <person name="Bosak T."/>
            <person name="Fournier G.P."/>
        </authorList>
    </citation>
    <scope>NUCLEOTIDE SEQUENCE [LARGE SCALE GENOMIC DNA]</scope>
    <source>
        <strain evidence="2 3">CCAP 1448/3</strain>
    </source>
</reference>
<dbReference type="Proteomes" id="UP000238762">
    <property type="component" value="Unassembled WGS sequence"/>
</dbReference>
<dbReference type="EMBL" id="PVWJ01000045">
    <property type="protein sequence ID" value="PSB02948.1"/>
    <property type="molecule type" value="Genomic_DNA"/>
</dbReference>
<dbReference type="OrthoDB" id="465452at2"/>
<sequence length="146" mass="15894">MDLAERIESLKAGLLGAIAVGITFTFTVFIHQTLTVSNNWVLPAFPSSFEDLSAWVREAVAFGSGFLFGVTYRYIIRQGENPHLKSGAVMAFGLVRGLAQIESISDRFTSQPWLAFVLLGESAIVFAVAAASIDLAIAWRWIKPAS</sequence>
<gene>
    <name evidence="2" type="ORF">C7B64_10790</name>
</gene>
<feature type="transmembrane region" description="Helical" evidence="1">
    <location>
        <begin position="12"/>
        <end position="34"/>
    </location>
</feature>
<evidence type="ECO:0000256" key="1">
    <source>
        <dbReference type="SAM" id="Phobius"/>
    </source>
</evidence>
<feature type="transmembrane region" description="Helical" evidence="1">
    <location>
        <begin position="54"/>
        <end position="72"/>
    </location>
</feature>